<dbReference type="CDD" id="cd03789">
    <property type="entry name" value="GT9_LPS_heptosyltransferase"/>
    <property type="match status" value="1"/>
</dbReference>
<proteinExistence type="predicted"/>
<dbReference type="SUPFAM" id="SSF53756">
    <property type="entry name" value="UDP-Glycosyltransferase/glycogen phosphorylase"/>
    <property type="match status" value="1"/>
</dbReference>
<dbReference type="InterPro" id="IPR051199">
    <property type="entry name" value="LPS_LOS_Heptosyltrfase"/>
</dbReference>
<keyword evidence="2" id="KW-1185">Reference proteome</keyword>
<dbReference type="PANTHER" id="PTHR30160">
    <property type="entry name" value="TETRAACYLDISACCHARIDE 4'-KINASE-RELATED"/>
    <property type="match status" value="1"/>
</dbReference>
<dbReference type="Proteomes" id="UP000186230">
    <property type="component" value="Chromosome"/>
</dbReference>
<dbReference type="GO" id="GO:0008713">
    <property type="term" value="F:ADP-heptose-lipopolysaccharide heptosyltransferase activity"/>
    <property type="evidence" value="ECO:0007669"/>
    <property type="project" value="TreeGrafter"/>
</dbReference>
<dbReference type="EMBL" id="CP016359">
    <property type="protein sequence ID" value="APU69258.1"/>
    <property type="molecule type" value="Genomic_DNA"/>
</dbReference>
<gene>
    <name evidence="1" type="ORF">GRFL_2534</name>
</gene>
<evidence type="ECO:0000313" key="1">
    <source>
        <dbReference type="EMBL" id="APU69258.1"/>
    </source>
</evidence>
<dbReference type="PANTHER" id="PTHR30160:SF7">
    <property type="entry name" value="ADP-HEPTOSE--LPS HEPTOSYLTRANSFERASE 2"/>
    <property type="match status" value="1"/>
</dbReference>
<dbReference type="KEGG" id="gfl:GRFL_2534"/>
<dbReference type="GO" id="GO:0005829">
    <property type="term" value="C:cytosol"/>
    <property type="evidence" value="ECO:0007669"/>
    <property type="project" value="TreeGrafter"/>
</dbReference>
<dbReference type="STRING" id="1229726.GRFL_2534"/>
<sequence length="331" mass="38517">MFEALRKKYPRAELHYLVYRHTLPVLRNNPHIDKVIAFRREEHFFYLVNAVRLQKYDAVIDVQATPLTALVTGFSGATTRVSYEKWYTKLACNHVFSRSMQAETEAGAAIEKRLRLLSPLAPDFPKNLKPKIYLQNREKRQALEMLQEHGLNPQEQDLLMISILGSSQQKTYPPMFMARLLDWIVQHTNTTLLLNYIPAQENDVMAIYNLCEKETQERIAIDLYGKNLREFLALTSYCKALIGNEGGGVNMAKALDIPTFAIFSPELQKANWNVFEDGTNNVSVHLRDYRPELFQNKIQKELKAENMRLYREFKPELFQEKLLEFCQNHAS</sequence>
<name>A0A1L7I6M3_9FLAO</name>
<dbReference type="InterPro" id="IPR002201">
    <property type="entry name" value="Glyco_trans_9"/>
</dbReference>
<evidence type="ECO:0000313" key="2">
    <source>
        <dbReference type="Proteomes" id="UP000186230"/>
    </source>
</evidence>
<dbReference type="AlphaFoldDB" id="A0A1L7I6M3"/>
<protein>
    <submittedName>
        <fullName evidence="1">ADP-heptose:LPS heptosyltransferase II</fullName>
    </submittedName>
</protein>
<organism evidence="1 2">
    <name type="scientific">Christiangramia flava JLT2011</name>
    <dbReference type="NCBI Taxonomy" id="1229726"/>
    <lineage>
        <taxon>Bacteria</taxon>
        <taxon>Pseudomonadati</taxon>
        <taxon>Bacteroidota</taxon>
        <taxon>Flavobacteriia</taxon>
        <taxon>Flavobacteriales</taxon>
        <taxon>Flavobacteriaceae</taxon>
        <taxon>Christiangramia</taxon>
    </lineage>
</organism>
<accession>A0A1L7I6M3</accession>
<reference evidence="1 2" key="1">
    <citation type="submission" date="2016-07" db="EMBL/GenBank/DDBJ databases">
        <title>Multi-omics approach to identify versatile polysaccharide utilization systems of a marine flavobacterium Gramella flava.</title>
        <authorList>
            <person name="Tang K."/>
        </authorList>
    </citation>
    <scope>NUCLEOTIDE SEQUENCE [LARGE SCALE GENOMIC DNA]</scope>
    <source>
        <strain evidence="1 2">JLT2011</strain>
    </source>
</reference>
<dbReference type="GO" id="GO:0009244">
    <property type="term" value="P:lipopolysaccharide core region biosynthetic process"/>
    <property type="evidence" value="ECO:0007669"/>
    <property type="project" value="TreeGrafter"/>
</dbReference>
<keyword evidence="1" id="KW-0808">Transferase</keyword>
<dbReference type="Gene3D" id="3.40.50.2000">
    <property type="entry name" value="Glycogen Phosphorylase B"/>
    <property type="match status" value="2"/>
</dbReference>
<dbReference type="Pfam" id="PF01075">
    <property type="entry name" value="Glyco_transf_9"/>
    <property type="match status" value="1"/>
</dbReference>